<dbReference type="InterPro" id="IPR019786">
    <property type="entry name" value="Zinc_finger_PHD-type_CS"/>
</dbReference>
<dbReference type="PROSITE" id="PS50016">
    <property type="entry name" value="ZF_PHD_2"/>
    <property type="match status" value="1"/>
</dbReference>
<feature type="compositionally biased region" description="Acidic residues" evidence="14">
    <location>
        <begin position="462"/>
        <end position="475"/>
    </location>
</feature>
<feature type="compositionally biased region" description="Polar residues" evidence="14">
    <location>
        <begin position="618"/>
        <end position="627"/>
    </location>
</feature>
<feature type="domain" description="Homeobox" evidence="16">
    <location>
        <begin position="623"/>
        <end position="683"/>
    </location>
</feature>
<feature type="region of interest" description="Disordered" evidence="14">
    <location>
        <begin position="102"/>
        <end position="177"/>
    </location>
</feature>
<feature type="compositionally biased region" description="Polar residues" evidence="14">
    <location>
        <begin position="164"/>
        <end position="177"/>
    </location>
</feature>
<evidence type="ECO:0000256" key="10">
    <source>
        <dbReference type="ARBA" id="ARBA00023242"/>
    </source>
</evidence>
<dbReference type="EMBL" id="CP144754">
    <property type="protein sequence ID" value="WVZ99268.1"/>
    <property type="molecule type" value="Genomic_DNA"/>
</dbReference>
<dbReference type="GO" id="GO:0045814">
    <property type="term" value="P:negative regulation of gene expression, epigenetic"/>
    <property type="evidence" value="ECO:0007669"/>
    <property type="project" value="TreeGrafter"/>
</dbReference>
<feature type="compositionally biased region" description="Basic and acidic residues" evidence="14">
    <location>
        <begin position="381"/>
        <end position="391"/>
    </location>
</feature>
<keyword evidence="18" id="KW-1185">Reference proteome</keyword>
<evidence type="ECO:0000256" key="4">
    <source>
        <dbReference type="ARBA" id="ARBA00022771"/>
    </source>
</evidence>
<dbReference type="GO" id="GO:0003677">
    <property type="term" value="F:DNA binding"/>
    <property type="evidence" value="ECO:0007669"/>
    <property type="project" value="UniProtKB-UniRule"/>
</dbReference>
<feature type="domain" description="PHD-type" evidence="15">
    <location>
        <begin position="266"/>
        <end position="323"/>
    </location>
</feature>
<feature type="compositionally biased region" description="Acidic residues" evidence="14">
    <location>
        <begin position="392"/>
        <end position="409"/>
    </location>
</feature>
<dbReference type="GO" id="GO:0003682">
    <property type="term" value="F:chromatin binding"/>
    <property type="evidence" value="ECO:0007669"/>
    <property type="project" value="TreeGrafter"/>
</dbReference>
<evidence type="ECO:0000256" key="14">
    <source>
        <dbReference type="SAM" id="MobiDB-lite"/>
    </source>
</evidence>
<proteinExistence type="inferred from homology"/>
<evidence type="ECO:0000256" key="8">
    <source>
        <dbReference type="ARBA" id="ARBA00023155"/>
    </source>
</evidence>
<evidence type="ECO:0000256" key="3">
    <source>
        <dbReference type="ARBA" id="ARBA00022723"/>
    </source>
</evidence>
<dbReference type="InterPro" id="IPR019787">
    <property type="entry name" value="Znf_PHD-finger"/>
</dbReference>
<dbReference type="PANTHER" id="PTHR12628:SF19">
    <property type="entry name" value="HOMEOBOX PROTEIN HOX1A"/>
    <property type="match status" value="1"/>
</dbReference>
<keyword evidence="9" id="KW-0804">Transcription</keyword>
<dbReference type="Gene3D" id="3.30.40.10">
    <property type="entry name" value="Zinc/RING finger domain, C3HC4 (zinc finger)"/>
    <property type="match status" value="1"/>
</dbReference>
<feature type="non-terminal residue" evidence="17">
    <location>
        <position position="1"/>
    </location>
</feature>
<feature type="region of interest" description="Disordered" evidence="14">
    <location>
        <begin position="358"/>
        <end position="657"/>
    </location>
</feature>
<dbReference type="GO" id="GO:0005634">
    <property type="term" value="C:nucleus"/>
    <property type="evidence" value="ECO:0007669"/>
    <property type="project" value="UniProtKB-SubCell"/>
</dbReference>
<dbReference type="InterPro" id="IPR001356">
    <property type="entry name" value="HD"/>
</dbReference>
<feature type="region of interest" description="Disordered" evidence="14">
    <location>
        <begin position="673"/>
        <end position="770"/>
    </location>
</feature>
<evidence type="ECO:0000313" key="17">
    <source>
        <dbReference type="EMBL" id="WVZ99268.1"/>
    </source>
</evidence>
<dbReference type="CDD" id="cd00086">
    <property type="entry name" value="homeodomain"/>
    <property type="match status" value="1"/>
</dbReference>
<evidence type="ECO:0000256" key="12">
    <source>
        <dbReference type="PROSITE-ProRule" id="PRU00146"/>
    </source>
</evidence>
<dbReference type="GO" id="GO:0008270">
    <property type="term" value="F:zinc ion binding"/>
    <property type="evidence" value="ECO:0007669"/>
    <property type="project" value="UniProtKB-KW"/>
</dbReference>
<keyword evidence="4 12" id="KW-0863">Zinc-finger</keyword>
<evidence type="ECO:0000256" key="2">
    <source>
        <dbReference type="ARBA" id="ARBA00007427"/>
    </source>
</evidence>
<protein>
    <submittedName>
        <fullName evidence="17">Uncharacterized protein</fullName>
    </submittedName>
</protein>
<dbReference type="Pfam" id="PF00628">
    <property type="entry name" value="PHD"/>
    <property type="match status" value="1"/>
</dbReference>
<feature type="compositionally biased region" description="Polar residues" evidence="14">
    <location>
        <begin position="140"/>
        <end position="151"/>
    </location>
</feature>
<keyword evidence="5" id="KW-0862">Zinc</keyword>
<keyword evidence="8 11" id="KW-0371">Homeobox</keyword>
<feature type="compositionally biased region" description="Basic and acidic residues" evidence="14">
    <location>
        <begin position="588"/>
        <end position="616"/>
    </location>
</feature>
<feature type="compositionally biased region" description="Basic and acidic residues" evidence="14">
    <location>
        <begin position="448"/>
        <end position="461"/>
    </location>
</feature>
<dbReference type="CDD" id="cd15504">
    <property type="entry name" value="PHD_PRHA_like"/>
    <property type="match status" value="1"/>
</dbReference>
<dbReference type="InterPro" id="IPR009057">
    <property type="entry name" value="Homeodomain-like_sf"/>
</dbReference>
<gene>
    <name evidence="17" type="ORF">U9M48_044596</name>
</gene>
<evidence type="ECO:0000256" key="5">
    <source>
        <dbReference type="ARBA" id="ARBA00022833"/>
    </source>
</evidence>
<feature type="DNA-binding region" description="Homeobox" evidence="11">
    <location>
        <begin position="625"/>
        <end position="684"/>
    </location>
</feature>
<evidence type="ECO:0000256" key="11">
    <source>
        <dbReference type="PROSITE-ProRule" id="PRU00108"/>
    </source>
</evidence>
<keyword evidence="6" id="KW-0805">Transcription regulation</keyword>
<evidence type="ECO:0000256" key="13">
    <source>
        <dbReference type="RuleBase" id="RU000682"/>
    </source>
</evidence>
<dbReference type="SMART" id="SM00389">
    <property type="entry name" value="HOX"/>
    <property type="match status" value="1"/>
</dbReference>
<dbReference type="InterPro" id="IPR011011">
    <property type="entry name" value="Znf_FYVE_PHD"/>
</dbReference>
<feature type="compositionally biased region" description="Acidic residues" evidence="14">
    <location>
        <begin position="363"/>
        <end position="376"/>
    </location>
</feature>
<name>A0AAQ3XHN7_PASNO</name>
<organism evidence="17 18">
    <name type="scientific">Paspalum notatum var. saurae</name>
    <dbReference type="NCBI Taxonomy" id="547442"/>
    <lineage>
        <taxon>Eukaryota</taxon>
        <taxon>Viridiplantae</taxon>
        <taxon>Streptophyta</taxon>
        <taxon>Embryophyta</taxon>
        <taxon>Tracheophyta</taxon>
        <taxon>Spermatophyta</taxon>
        <taxon>Magnoliopsida</taxon>
        <taxon>Liliopsida</taxon>
        <taxon>Poales</taxon>
        <taxon>Poaceae</taxon>
        <taxon>PACMAD clade</taxon>
        <taxon>Panicoideae</taxon>
        <taxon>Andropogonodae</taxon>
        <taxon>Paspaleae</taxon>
        <taxon>Paspalinae</taxon>
        <taxon>Paspalum</taxon>
    </lineage>
</organism>
<dbReference type="PROSITE" id="PS50071">
    <property type="entry name" value="HOMEOBOX_2"/>
    <property type="match status" value="1"/>
</dbReference>
<keyword evidence="3" id="KW-0479">Metal-binding</keyword>
<dbReference type="SUPFAM" id="SSF57903">
    <property type="entry name" value="FYVE/PHD zinc finger"/>
    <property type="match status" value="1"/>
</dbReference>
<reference evidence="17 18" key="1">
    <citation type="submission" date="2024-02" db="EMBL/GenBank/DDBJ databases">
        <title>High-quality chromosome-scale genome assembly of Pensacola bahiagrass (Paspalum notatum Flugge var. saurae).</title>
        <authorList>
            <person name="Vega J.M."/>
            <person name="Podio M."/>
            <person name="Orjuela J."/>
            <person name="Siena L.A."/>
            <person name="Pessino S.C."/>
            <person name="Combes M.C."/>
            <person name="Mariac C."/>
            <person name="Albertini E."/>
            <person name="Pupilli F."/>
            <person name="Ortiz J.P.A."/>
            <person name="Leblanc O."/>
        </authorList>
    </citation>
    <scope>NUCLEOTIDE SEQUENCE [LARGE SCALE GENOMIC DNA]</scope>
    <source>
        <strain evidence="17">R1</strain>
        <tissue evidence="17">Leaf</tissue>
    </source>
</reference>
<comment type="similarity">
    <text evidence="2">Belongs to the PHD-associated homeobox family.</text>
</comment>
<feature type="compositionally biased region" description="Basic and acidic residues" evidence="14">
    <location>
        <begin position="476"/>
        <end position="486"/>
    </location>
</feature>
<dbReference type="InterPro" id="IPR045876">
    <property type="entry name" value="PRHA-like_PHD-finger"/>
</dbReference>
<dbReference type="PROSITE" id="PS01359">
    <property type="entry name" value="ZF_PHD_1"/>
    <property type="match status" value="1"/>
</dbReference>
<evidence type="ECO:0000256" key="6">
    <source>
        <dbReference type="ARBA" id="ARBA00023015"/>
    </source>
</evidence>
<feature type="compositionally biased region" description="Low complexity" evidence="14">
    <location>
        <begin position="126"/>
        <end position="139"/>
    </location>
</feature>
<dbReference type="FunFam" id="3.30.40.10:FF:000650">
    <property type="entry name" value="Homeobox protein HAT3.1"/>
    <property type="match status" value="1"/>
</dbReference>
<evidence type="ECO:0000256" key="9">
    <source>
        <dbReference type="ARBA" id="ARBA00023163"/>
    </source>
</evidence>
<dbReference type="Pfam" id="PF00046">
    <property type="entry name" value="Homeodomain"/>
    <property type="match status" value="1"/>
</dbReference>
<dbReference type="Gene3D" id="1.10.10.60">
    <property type="entry name" value="Homeodomain-like"/>
    <property type="match status" value="1"/>
</dbReference>
<dbReference type="SMART" id="SM00249">
    <property type="entry name" value="PHD"/>
    <property type="match status" value="1"/>
</dbReference>
<feature type="compositionally biased region" description="Basic and acidic residues" evidence="14">
    <location>
        <begin position="716"/>
        <end position="730"/>
    </location>
</feature>
<comment type="subcellular location">
    <subcellularLocation>
        <location evidence="1 11 13">Nucleus</location>
    </subcellularLocation>
</comment>
<keyword evidence="7 11" id="KW-0238">DNA-binding</keyword>
<dbReference type="InterPro" id="IPR001965">
    <property type="entry name" value="Znf_PHD"/>
</dbReference>
<feature type="compositionally biased region" description="Basic and acidic residues" evidence="14">
    <location>
        <begin position="15"/>
        <end position="25"/>
    </location>
</feature>
<evidence type="ECO:0000256" key="1">
    <source>
        <dbReference type="ARBA" id="ARBA00004123"/>
    </source>
</evidence>
<feature type="compositionally biased region" description="Basic residues" evidence="14">
    <location>
        <begin position="102"/>
        <end position="111"/>
    </location>
</feature>
<evidence type="ECO:0000259" key="16">
    <source>
        <dbReference type="PROSITE" id="PS50071"/>
    </source>
</evidence>
<evidence type="ECO:0000313" key="18">
    <source>
        <dbReference type="Proteomes" id="UP001341281"/>
    </source>
</evidence>
<accession>A0AAQ3XHN7</accession>
<feature type="region of interest" description="Disordered" evidence="14">
    <location>
        <begin position="1"/>
        <end position="75"/>
    </location>
</feature>
<dbReference type="InterPro" id="IPR013083">
    <property type="entry name" value="Znf_RING/FYVE/PHD"/>
</dbReference>
<dbReference type="AlphaFoldDB" id="A0AAQ3XHN7"/>
<sequence length="791" mass="87452">PLVPRSPRPRPRPRPTRETRREPRRGVSLSKLLSGATPARAIDENFGGHTMDKKNTAPCPVEGNGEIENGVSSSQNPVTLEHPILLSTSQTVQNTMGIRKNYKRAANRGKKGSQGPTGKTYALKPSDSSVRVLRSASSSKVTPTEHVQTPVQPAAKRRKRGRPSNKSSTENRSSTDEFSQIRKRVRYILNRMNYEQSLIEAYASEGWKNQSLDKIRPEKELERAKAEILRCKLRIREVFQNIDSLLSKGKIDESLFDSEGEIACEDIFCATCGSKDVTLGNDIILCDGACDRGFHQNCLNPPLRTEEIPKGDEGWLCPACDCKIDCIDVINELQGSDLSIDDSWEKVFPEAAVMANGSKQDDIFDLPSDDSDDNDFDPNMPEEHVASKEEGSSDEAEDEDEDRDSDSDDSNFLTSSDDSEPLTDKKVDDLGFPSEDSEDDDYDPAGPDSDKEDVQEKKTSSDESDFTSDSDDFCEEIAKSGGHDEVSSPPVPGSKVGDVEQSTFQANAANSDEDPMETEMDQSVILPVPGRRQVERLDYKKLYDEAYGGGASDSSDDEEWSGKSTPRKGNEESDSPAGKGSRRTRNLHRCDEHTPERARKNLDPDSLHGSVDEKHGSLASNGSNSTTRKGHYGPVINQKLHEHFKTEQYPSRSVKESLAEELGLTFRQVSKWFESRRHFSKAASSKKGNCPDNHRPENKNSPAAAGTQLNEPEEAVMEKPNARRNKDASIPRKAGSPNVASRKNRRKNAAGVDVRGSKVDSAEDQIPGLDLADKARQKAIQQELKKKKTGR</sequence>
<dbReference type="SUPFAM" id="SSF46689">
    <property type="entry name" value="Homeodomain-like"/>
    <property type="match status" value="1"/>
</dbReference>
<evidence type="ECO:0000256" key="7">
    <source>
        <dbReference type="ARBA" id="ARBA00023125"/>
    </source>
</evidence>
<keyword evidence="10 11" id="KW-0539">Nucleus</keyword>
<dbReference type="Proteomes" id="UP001341281">
    <property type="component" value="Chromosome 10"/>
</dbReference>
<feature type="compositionally biased region" description="Basic and acidic residues" evidence="14">
    <location>
        <begin position="532"/>
        <end position="544"/>
    </location>
</feature>
<feature type="compositionally biased region" description="Polar residues" evidence="14">
    <location>
        <begin position="500"/>
        <end position="510"/>
    </location>
</feature>
<evidence type="ECO:0000259" key="15">
    <source>
        <dbReference type="PROSITE" id="PS50016"/>
    </source>
</evidence>
<feature type="compositionally biased region" description="Acidic residues" evidence="14">
    <location>
        <begin position="511"/>
        <end position="520"/>
    </location>
</feature>
<dbReference type="PANTHER" id="PTHR12628">
    <property type="entry name" value="POLYCOMB-LIKE TRANSCRIPTION FACTOR"/>
    <property type="match status" value="1"/>
</dbReference>